<dbReference type="SMART" id="SM00490">
    <property type="entry name" value="HELICc"/>
    <property type="match status" value="1"/>
</dbReference>
<dbReference type="GO" id="GO:0016887">
    <property type="term" value="F:ATP hydrolysis activity"/>
    <property type="evidence" value="ECO:0007669"/>
    <property type="project" value="RHEA"/>
</dbReference>
<keyword evidence="2 12" id="KW-0235">DNA replication</keyword>
<feature type="binding site" evidence="12">
    <location>
        <position position="537"/>
    </location>
    <ligand>
        <name>Zn(2+)</name>
        <dbReference type="ChEBI" id="CHEBI:29105"/>
        <label>2</label>
    </ligand>
</feature>
<feature type="domain" description="Helicase ATP-binding" evidence="13">
    <location>
        <begin position="282"/>
        <end position="448"/>
    </location>
</feature>
<evidence type="ECO:0000256" key="1">
    <source>
        <dbReference type="ARBA" id="ARBA00022515"/>
    </source>
</evidence>
<protein>
    <recommendedName>
        <fullName evidence="12">Replication restart protein PriA</fullName>
    </recommendedName>
    <alternativeName>
        <fullName evidence="12">ATP-dependent DNA helicase PriA</fullName>
        <ecNumber evidence="12">5.6.2.4</ecNumber>
    </alternativeName>
    <alternativeName>
        <fullName evidence="12">DNA 3'-5' helicase PriA</fullName>
    </alternativeName>
</protein>
<keyword evidence="10 12" id="KW-0413">Isomerase</keyword>
<dbReference type="InterPro" id="IPR014001">
    <property type="entry name" value="Helicase_ATP-bd"/>
</dbReference>
<evidence type="ECO:0000313" key="15">
    <source>
        <dbReference type="EMBL" id="SFD40842.1"/>
    </source>
</evidence>
<keyword evidence="7 12" id="KW-0862">Zinc</keyword>
<evidence type="ECO:0000259" key="13">
    <source>
        <dbReference type="PROSITE" id="PS51192"/>
    </source>
</evidence>
<keyword evidence="5 12" id="KW-0378">Hydrolase</keyword>
<dbReference type="Proteomes" id="UP000199599">
    <property type="component" value="Unassembled WGS sequence"/>
</dbReference>
<evidence type="ECO:0000256" key="10">
    <source>
        <dbReference type="ARBA" id="ARBA00023235"/>
    </source>
</evidence>
<dbReference type="InterPro" id="IPR042115">
    <property type="entry name" value="PriA_3primeBD_sf"/>
</dbReference>
<comment type="similarity">
    <text evidence="12">Belongs to the helicase family. PriA subfamily.</text>
</comment>
<dbReference type="PROSITE" id="PS51192">
    <property type="entry name" value="HELICASE_ATP_BIND_1"/>
    <property type="match status" value="1"/>
</dbReference>
<evidence type="ECO:0000259" key="14">
    <source>
        <dbReference type="PROSITE" id="PS51194"/>
    </source>
</evidence>
<dbReference type="GO" id="GO:0006270">
    <property type="term" value="P:DNA replication initiation"/>
    <property type="evidence" value="ECO:0007669"/>
    <property type="project" value="TreeGrafter"/>
</dbReference>
<keyword evidence="8 12" id="KW-0067">ATP-binding</keyword>
<feature type="binding site" evidence="12">
    <location>
        <position position="513"/>
    </location>
    <ligand>
        <name>Zn(2+)</name>
        <dbReference type="ChEBI" id="CHEBI:29105"/>
        <label>1</label>
    </ligand>
</feature>
<feature type="binding site" evidence="12">
    <location>
        <position position="540"/>
    </location>
    <ligand>
        <name>Zn(2+)</name>
        <dbReference type="ChEBI" id="CHEBI:29105"/>
        <label>2</label>
    </ligand>
</feature>
<organism evidence="15 16">
    <name type="scientific">Lactobacillus bombicola</name>
    <dbReference type="NCBI Taxonomy" id="1505723"/>
    <lineage>
        <taxon>Bacteria</taxon>
        <taxon>Bacillati</taxon>
        <taxon>Bacillota</taxon>
        <taxon>Bacilli</taxon>
        <taxon>Lactobacillales</taxon>
        <taxon>Lactobacillaceae</taxon>
        <taxon>Lactobacillus</taxon>
    </lineage>
</organism>
<dbReference type="Pfam" id="PF00271">
    <property type="entry name" value="Helicase_C"/>
    <property type="match status" value="1"/>
</dbReference>
<dbReference type="FunFam" id="3.40.1440.60:FF:000001">
    <property type="entry name" value="Primosomal protein N"/>
    <property type="match status" value="1"/>
</dbReference>
<dbReference type="NCBIfam" id="TIGR00595">
    <property type="entry name" value="priA"/>
    <property type="match status" value="1"/>
</dbReference>
<dbReference type="AlphaFoldDB" id="A0A1I1S3B9"/>
<dbReference type="GO" id="GO:0006302">
    <property type="term" value="P:double-strand break repair"/>
    <property type="evidence" value="ECO:0007669"/>
    <property type="project" value="InterPro"/>
</dbReference>
<dbReference type="Pfam" id="PF00270">
    <property type="entry name" value="DEAD"/>
    <property type="match status" value="1"/>
</dbReference>
<name>A0A1I1S3B9_9LACO</name>
<keyword evidence="1 12" id="KW-0639">Primosome</keyword>
<evidence type="ECO:0000256" key="9">
    <source>
        <dbReference type="ARBA" id="ARBA00023125"/>
    </source>
</evidence>
<dbReference type="GO" id="GO:0006310">
    <property type="term" value="P:DNA recombination"/>
    <property type="evidence" value="ECO:0007669"/>
    <property type="project" value="InterPro"/>
</dbReference>
<dbReference type="STRING" id="1505723.SAMN04487792_0695"/>
<dbReference type="FunFam" id="3.40.50.300:FF:000489">
    <property type="entry name" value="Primosome assembly protein PriA"/>
    <property type="match status" value="1"/>
</dbReference>
<dbReference type="CDD" id="cd17929">
    <property type="entry name" value="DEXHc_priA"/>
    <property type="match status" value="1"/>
</dbReference>
<keyword evidence="9 12" id="KW-0238">DNA-binding</keyword>
<dbReference type="GO" id="GO:0003677">
    <property type="term" value="F:DNA binding"/>
    <property type="evidence" value="ECO:0007669"/>
    <property type="project" value="UniProtKB-UniRule"/>
</dbReference>
<feature type="binding site" evidence="12">
    <location>
        <position position="522"/>
    </location>
    <ligand>
        <name>Zn(2+)</name>
        <dbReference type="ChEBI" id="CHEBI:29105"/>
        <label>2</label>
    </ligand>
</feature>
<dbReference type="EMBL" id="FOMN01000003">
    <property type="protein sequence ID" value="SFD40842.1"/>
    <property type="molecule type" value="Genomic_DNA"/>
</dbReference>
<dbReference type="Pfam" id="PF17764">
    <property type="entry name" value="PriA_3primeBD"/>
    <property type="match status" value="1"/>
</dbReference>
<feature type="binding site" evidence="12">
    <location>
        <position position="519"/>
    </location>
    <ligand>
        <name>Zn(2+)</name>
        <dbReference type="ChEBI" id="CHEBI:29105"/>
        <label>2</label>
    </ligand>
</feature>
<evidence type="ECO:0000256" key="8">
    <source>
        <dbReference type="ARBA" id="ARBA00022840"/>
    </source>
</evidence>
<dbReference type="InterPro" id="IPR041222">
    <property type="entry name" value="PriA_3primeBD"/>
</dbReference>
<comment type="function">
    <text evidence="12">Initiates the restart of stalled replication forks, which reloads the replicative helicase on sites other than the origin of replication. Recognizes and binds to abandoned replication forks and remodels them to uncover a helicase loading site. Promotes assembly of the primosome at these replication forks.</text>
</comment>
<dbReference type="Pfam" id="PF18074">
    <property type="entry name" value="PriA_C"/>
    <property type="match status" value="1"/>
</dbReference>
<dbReference type="InterPro" id="IPR027417">
    <property type="entry name" value="P-loop_NTPase"/>
</dbReference>
<evidence type="ECO:0000256" key="11">
    <source>
        <dbReference type="ARBA" id="ARBA00048988"/>
    </source>
</evidence>
<dbReference type="InterPro" id="IPR041236">
    <property type="entry name" value="PriA_C"/>
</dbReference>
<dbReference type="Gene3D" id="3.40.50.300">
    <property type="entry name" value="P-loop containing nucleotide triphosphate hydrolases"/>
    <property type="match status" value="2"/>
</dbReference>
<dbReference type="NCBIfam" id="NF004066">
    <property type="entry name" value="PRK05580.1-3"/>
    <property type="match status" value="1"/>
</dbReference>
<dbReference type="SMART" id="SM00487">
    <property type="entry name" value="DEXDc"/>
    <property type="match status" value="1"/>
</dbReference>
<keyword evidence="3 12" id="KW-0479">Metal-binding</keyword>
<dbReference type="Gene3D" id="3.40.1440.60">
    <property type="entry name" value="PriA, 3(prime) DNA-binding domain"/>
    <property type="match status" value="1"/>
</dbReference>
<evidence type="ECO:0000256" key="4">
    <source>
        <dbReference type="ARBA" id="ARBA00022741"/>
    </source>
</evidence>
<evidence type="ECO:0000256" key="3">
    <source>
        <dbReference type="ARBA" id="ARBA00022723"/>
    </source>
</evidence>
<comment type="catalytic activity">
    <reaction evidence="11 12">
        <text>ATP + H2O = ADP + phosphate + H(+)</text>
        <dbReference type="Rhea" id="RHEA:13065"/>
        <dbReference type="ChEBI" id="CHEBI:15377"/>
        <dbReference type="ChEBI" id="CHEBI:15378"/>
        <dbReference type="ChEBI" id="CHEBI:30616"/>
        <dbReference type="ChEBI" id="CHEBI:43474"/>
        <dbReference type="ChEBI" id="CHEBI:456216"/>
        <dbReference type="EC" id="5.6.2.4"/>
    </reaction>
</comment>
<comment type="subunit">
    <text evidence="12">Component of the replication restart primosome.</text>
</comment>
<proteinExistence type="inferred from homology"/>
<dbReference type="GO" id="GO:1990077">
    <property type="term" value="C:primosome complex"/>
    <property type="evidence" value="ECO:0007669"/>
    <property type="project" value="UniProtKB-UniRule"/>
</dbReference>
<feature type="binding site" evidence="12">
    <location>
        <position position="510"/>
    </location>
    <ligand>
        <name>Zn(2+)</name>
        <dbReference type="ChEBI" id="CHEBI:29105"/>
        <label>1</label>
    </ligand>
</feature>
<keyword evidence="6 12" id="KW-0347">Helicase</keyword>
<comment type="catalytic activity">
    <reaction evidence="12">
        <text>Couples ATP hydrolysis with the unwinding of duplex DNA by translocating in the 3'-5' direction.</text>
        <dbReference type="EC" id="5.6.2.4"/>
    </reaction>
</comment>
<dbReference type="PANTHER" id="PTHR30580:SF0">
    <property type="entry name" value="PRIMOSOMAL PROTEIN N"/>
    <property type="match status" value="1"/>
</dbReference>
<evidence type="ECO:0000256" key="2">
    <source>
        <dbReference type="ARBA" id="ARBA00022705"/>
    </source>
</evidence>
<dbReference type="PROSITE" id="PS51194">
    <property type="entry name" value="HELICASE_CTER"/>
    <property type="match status" value="1"/>
</dbReference>
<dbReference type="GO" id="GO:0005524">
    <property type="term" value="F:ATP binding"/>
    <property type="evidence" value="ECO:0007669"/>
    <property type="project" value="UniProtKB-UniRule"/>
</dbReference>
<keyword evidence="4 12" id="KW-0547">Nucleotide-binding</keyword>
<reference evidence="16" key="1">
    <citation type="submission" date="2016-10" db="EMBL/GenBank/DDBJ databases">
        <authorList>
            <person name="Varghese N."/>
            <person name="Submissions S."/>
        </authorList>
    </citation>
    <scope>NUCLEOTIDE SEQUENCE [LARGE SCALE GENOMIC DNA]</scope>
    <source>
        <strain evidence="16">R-53102</strain>
    </source>
</reference>
<dbReference type="GO" id="GO:0006269">
    <property type="term" value="P:DNA replication, synthesis of primer"/>
    <property type="evidence" value="ECO:0007669"/>
    <property type="project" value="UniProtKB-KW"/>
</dbReference>
<dbReference type="InterPro" id="IPR040498">
    <property type="entry name" value="PriA_CRR"/>
</dbReference>
<dbReference type="GO" id="GO:0043138">
    <property type="term" value="F:3'-5' DNA helicase activity"/>
    <property type="evidence" value="ECO:0007669"/>
    <property type="project" value="UniProtKB-EC"/>
</dbReference>
<dbReference type="InterPro" id="IPR011545">
    <property type="entry name" value="DEAD/DEAH_box_helicase_dom"/>
</dbReference>
<comment type="cofactor">
    <cofactor evidence="12">
        <name>Zn(2+)</name>
        <dbReference type="ChEBI" id="CHEBI:29105"/>
    </cofactor>
    <text evidence="12">Binds 2 zinc ions per subunit.</text>
</comment>
<dbReference type="InterPro" id="IPR001650">
    <property type="entry name" value="Helicase_C-like"/>
</dbReference>
<sequence>MKVIVIMIAQIIVDIAAKQTDRIFEYHIPNELKEVAVGSRVFVPFGSRKLQGFVVGLSQTSKFQGKLKDLLLVVDEQPPLTTELVDLSKTLANENFSYRISILKAMLPRVMRANYRKILTPISDKAKRMPLFKRGLIDLTKVDDAKEVSFIHKLLRNHDAKIEYLVENRAQVKMQNNYSLLLSKNEYIKIYETLRQNAQKQKQLLIYIIENFTKFPQKQVDLEQNSGVKIATLTSAVKKGWLKKELTEVYRDPLIDVATSKSQQSIKLTVAQDEALAKINRAIDNQTAQTFLLEGVTGSGKTEVYLNAISQALTNDKNALMLVPEISLTPQMVAQVKQRFGQQIAVLHSGLSEGELYDEWRRIRRGEVHVVVGARSAIFAPLKNIGLIVIDEEHESSYKQEDTPRYHARDVAIWRSKYNSCPLILGSATPSLVSRARAQKGVYQLLKLPERANKKSLPKVKIIDLKQTSFIGDQLDLSAQLLEAIKTRIAKKEQVILLLNRRGYSSFMLCRDCGYVMKCPNCDLSLTMHKDTAKMQCHYCGYATAIPQKCPNCQSLKIRFLGTGTQKVMQELETLLPAARMLRMDVDTTRRKGAFKKILDSFGHHEADILLGTQMIAKGLDFPNVTLVGVINADTGLWLPDYNASERTFELLTQVAGRAGRAEKKGEVIIQTFNPDHYAIKFAQTQDYERFYAYEMRMRHAGNYSPYFYTVLISIAAKNEQNVAREAFKIKNWLQQRLQRTTIILGPAPSAVSRLKNQYYYQILVKYKKEANLNQLLHQIQNSAQKIKKYGLNIYIDNEPEHII</sequence>
<evidence type="ECO:0000256" key="12">
    <source>
        <dbReference type="HAMAP-Rule" id="MF_00983"/>
    </source>
</evidence>
<feature type="binding site" evidence="12">
    <location>
        <position position="550"/>
    </location>
    <ligand>
        <name>Zn(2+)</name>
        <dbReference type="ChEBI" id="CHEBI:29105"/>
        <label>1</label>
    </ligand>
</feature>
<dbReference type="EC" id="5.6.2.4" evidence="12"/>
<gene>
    <name evidence="12" type="primary">priA</name>
    <name evidence="15" type="ORF">SAMN04487792_0695</name>
</gene>
<dbReference type="InterPro" id="IPR005259">
    <property type="entry name" value="PriA"/>
</dbReference>
<evidence type="ECO:0000256" key="7">
    <source>
        <dbReference type="ARBA" id="ARBA00022833"/>
    </source>
</evidence>
<accession>A0A1I1S3B9</accession>
<dbReference type="SUPFAM" id="SSF52540">
    <property type="entry name" value="P-loop containing nucleoside triphosphate hydrolases"/>
    <property type="match status" value="2"/>
</dbReference>
<dbReference type="CDD" id="cd18804">
    <property type="entry name" value="SF2_C_priA"/>
    <property type="match status" value="1"/>
</dbReference>
<dbReference type="HAMAP" id="MF_00983">
    <property type="entry name" value="PriA"/>
    <property type="match status" value="1"/>
</dbReference>
<evidence type="ECO:0000256" key="6">
    <source>
        <dbReference type="ARBA" id="ARBA00022806"/>
    </source>
</evidence>
<dbReference type="PANTHER" id="PTHR30580">
    <property type="entry name" value="PRIMOSOMAL PROTEIN N"/>
    <property type="match status" value="1"/>
</dbReference>
<dbReference type="GO" id="GO:0008270">
    <property type="term" value="F:zinc ion binding"/>
    <property type="evidence" value="ECO:0007669"/>
    <property type="project" value="UniProtKB-UniRule"/>
</dbReference>
<feature type="domain" description="Helicase C-terminal" evidence="14">
    <location>
        <begin position="545"/>
        <end position="699"/>
    </location>
</feature>
<feature type="binding site" evidence="12">
    <location>
        <position position="553"/>
    </location>
    <ligand>
        <name>Zn(2+)</name>
        <dbReference type="ChEBI" id="CHEBI:29105"/>
        <label>1</label>
    </ligand>
</feature>
<evidence type="ECO:0000313" key="16">
    <source>
        <dbReference type="Proteomes" id="UP000199599"/>
    </source>
</evidence>
<dbReference type="Pfam" id="PF18319">
    <property type="entry name" value="Zn_ribbon_PriA"/>
    <property type="match status" value="1"/>
</dbReference>
<evidence type="ECO:0000256" key="5">
    <source>
        <dbReference type="ARBA" id="ARBA00022801"/>
    </source>
</evidence>